<gene>
    <name evidence="1" type="ORF">NECAME_13960</name>
</gene>
<evidence type="ECO:0000313" key="2">
    <source>
        <dbReference type="Proteomes" id="UP000053676"/>
    </source>
</evidence>
<sequence>MCRCEGFPQKGQVGQWHRNSVPDILFASVFPVSDFKKFVLVPIKALHGYNGSFEIKALHGYNGSFEDSSMMFLTSQQNRYDGLSHSCELLQTRTEGT</sequence>
<keyword evidence="2" id="KW-1185">Reference proteome</keyword>
<reference evidence="2" key="1">
    <citation type="journal article" date="2014" name="Nat. Genet.">
        <title>Genome of the human hookworm Necator americanus.</title>
        <authorList>
            <person name="Tang Y.T."/>
            <person name="Gao X."/>
            <person name="Rosa B.A."/>
            <person name="Abubucker S."/>
            <person name="Hallsworth-Pepin K."/>
            <person name="Martin J."/>
            <person name="Tyagi R."/>
            <person name="Heizer E."/>
            <person name="Zhang X."/>
            <person name="Bhonagiri-Palsikar V."/>
            <person name="Minx P."/>
            <person name="Warren W.C."/>
            <person name="Wang Q."/>
            <person name="Zhan B."/>
            <person name="Hotez P.J."/>
            <person name="Sternberg P.W."/>
            <person name="Dougall A."/>
            <person name="Gaze S.T."/>
            <person name="Mulvenna J."/>
            <person name="Sotillo J."/>
            <person name="Ranganathan S."/>
            <person name="Rabelo E.M."/>
            <person name="Wilson R.K."/>
            <person name="Felgner P.L."/>
            <person name="Bethony J."/>
            <person name="Hawdon J.M."/>
            <person name="Gasser R.B."/>
            <person name="Loukas A."/>
            <person name="Mitreva M."/>
        </authorList>
    </citation>
    <scope>NUCLEOTIDE SEQUENCE [LARGE SCALE GENOMIC DNA]</scope>
</reference>
<dbReference type="Proteomes" id="UP000053676">
    <property type="component" value="Unassembled WGS sequence"/>
</dbReference>
<dbReference type="EMBL" id="KI665479">
    <property type="protein sequence ID" value="ETN72153.1"/>
    <property type="molecule type" value="Genomic_DNA"/>
</dbReference>
<name>W2SRK0_NECAM</name>
<dbReference type="KEGG" id="nai:NECAME_13960"/>
<organism evidence="1 2">
    <name type="scientific">Necator americanus</name>
    <name type="common">Human hookworm</name>
    <dbReference type="NCBI Taxonomy" id="51031"/>
    <lineage>
        <taxon>Eukaryota</taxon>
        <taxon>Metazoa</taxon>
        <taxon>Ecdysozoa</taxon>
        <taxon>Nematoda</taxon>
        <taxon>Chromadorea</taxon>
        <taxon>Rhabditida</taxon>
        <taxon>Rhabditina</taxon>
        <taxon>Rhabditomorpha</taxon>
        <taxon>Strongyloidea</taxon>
        <taxon>Ancylostomatidae</taxon>
        <taxon>Bunostominae</taxon>
        <taxon>Necator</taxon>
    </lineage>
</organism>
<dbReference type="AlphaFoldDB" id="W2SRK0"/>
<proteinExistence type="predicted"/>
<evidence type="ECO:0000313" key="1">
    <source>
        <dbReference type="EMBL" id="ETN72153.1"/>
    </source>
</evidence>
<protein>
    <submittedName>
        <fullName evidence="1">Uncharacterized protein</fullName>
    </submittedName>
</protein>
<accession>W2SRK0</accession>